<feature type="transmembrane region" description="Helical" evidence="1">
    <location>
        <begin position="98"/>
        <end position="116"/>
    </location>
</feature>
<dbReference type="Proteomes" id="UP001501285">
    <property type="component" value="Unassembled WGS sequence"/>
</dbReference>
<evidence type="ECO:0000313" key="2">
    <source>
        <dbReference type="EMBL" id="GAA2038466.1"/>
    </source>
</evidence>
<evidence type="ECO:0000313" key="3">
    <source>
        <dbReference type="Proteomes" id="UP001501285"/>
    </source>
</evidence>
<keyword evidence="3" id="KW-1185">Reference proteome</keyword>
<sequence length="157" mass="15939">MIPRHLLQGALAGAAGTAALNAATYIDMAVRARPASSTPERTVERGAELLGLSMPADEEQKNARESGLGALLGIVTGVGVGAALGAVRGITGRPHSSLGTVSAAWALAMLAGNAPMTVLGVSDPRSWRAVDWIADVLPHLAYAGVAATALDAIQRRP</sequence>
<evidence type="ECO:0008006" key="4">
    <source>
        <dbReference type="Google" id="ProtNLM"/>
    </source>
</evidence>
<dbReference type="RefSeq" id="WP_343993389.1">
    <property type="nucleotide sequence ID" value="NZ_BAAANB010000021.1"/>
</dbReference>
<reference evidence="2 3" key="1">
    <citation type="journal article" date="2019" name="Int. J. Syst. Evol. Microbiol.">
        <title>The Global Catalogue of Microorganisms (GCM) 10K type strain sequencing project: providing services to taxonomists for standard genome sequencing and annotation.</title>
        <authorList>
            <consortium name="The Broad Institute Genomics Platform"/>
            <consortium name="The Broad Institute Genome Sequencing Center for Infectious Disease"/>
            <person name="Wu L."/>
            <person name="Ma J."/>
        </authorList>
    </citation>
    <scope>NUCLEOTIDE SEQUENCE [LARGE SCALE GENOMIC DNA]</scope>
    <source>
        <strain evidence="2 3">JCM 14283</strain>
    </source>
</reference>
<accession>A0ABN2UJJ8</accession>
<organism evidence="2 3">
    <name type="scientific">Terrabacter terrae</name>
    <dbReference type="NCBI Taxonomy" id="318434"/>
    <lineage>
        <taxon>Bacteria</taxon>
        <taxon>Bacillati</taxon>
        <taxon>Actinomycetota</taxon>
        <taxon>Actinomycetes</taxon>
        <taxon>Micrococcales</taxon>
        <taxon>Intrasporangiaceae</taxon>
        <taxon>Terrabacter</taxon>
    </lineage>
</organism>
<proteinExistence type="predicted"/>
<evidence type="ECO:0000256" key="1">
    <source>
        <dbReference type="SAM" id="Phobius"/>
    </source>
</evidence>
<comment type="caution">
    <text evidence="2">The sequence shown here is derived from an EMBL/GenBank/DDBJ whole genome shotgun (WGS) entry which is preliminary data.</text>
</comment>
<keyword evidence="1" id="KW-0812">Transmembrane</keyword>
<keyword evidence="1" id="KW-0472">Membrane</keyword>
<feature type="transmembrane region" description="Helical" evidence="1">
    <location>
        <begin position="67"/>
        <end position="86"/>
    </location>
</feature>
<keyword evidence="1" id="KW-1133">Transmembrane helix</keyword>
<name>A0ABN2UJJ8_9MICO</name>
<protein>
    <recommendedName>
        <fullName evidence="4">DUF1440 domain-containing protein</fullName>
    </recommendedName>
</protein>
<gene>
    <name evidence="2" type="ORF">GCM10009740_33390</name>
</gene>
<dbReference type="EMBL" id="BAAANB010000021">
    <property type="protein sequence ID" value="GAA2038466.1"/>
    <property type="molecule type" value="Genomic_DNA"/>
</dbReference>